<evidence type="ECO:0000313" key="3">
    <source>
        <dbReference type="Proteomes" id="UP001066276"/>
    </source>
</evidence>
<feature type="region of interest" description="Disordered" evidence="1">
    <location>
        <begin position="1"/>
        <end position="117"/>
    </location>
</feature>
<dbReference type="AlphaFoldDB" id="A0AAV7TBC2"/>
<gene>
    <name evidence="2" type="ORF">NDU88_005693</name>
</gene>
<proteinExistence type="predicted"/>
<keyword evidence="3" id="KW-1185">Reference proteome</keyword>
<comment type="caution">
    <text evidence="2">The sequence shown here is derived from an EMBL/GenBank/DDBJ whole genome shotgun (WGS) entry which is preliminary data.</text>
</comment>
<dbReference type="EMBL" id="JANPWB010000007">
    <property type="protein sequence ID" value="KAJ1173868.1"/>
    <property type="molecule type" value="Genomic_DNA"/>
</dbReference>
<reference evidence="2" key="1">
    <citation type="journal article" date="2022" name="bioRxiv">
        <title>Sequencing and chromosome-scale assembly of the giantPleurodeles waltlgenome.</title>
        <authorList>
            <person name="Brown T."/>
            <person name="Elewa A."/>
            <person name="Iarovenko S."/>
            <person name="Subramanian E."/>
            <person name="Araus A.J."/>
            <person name="Petzold A."/>
            <person name="Susuki M."/>
            <person name="Suzuki K.-i.T."/>
            <person name="Hayashi T."/>
            <person name="Toyoda A."/>
            <person name="Oliveira C."/>
            <person name="Osipova E."/>
            <person name="Leigh N.D."/>
            <person name="Simon A."/>
            <person name="Yun M.H."/>
        </authorList>
    </citation>
    <scope>NUCLEOTIDE SEQUENCE</scope>
    <source>
        <strain evidence="2">20211129_DDA</strain>
        <tissue evidence="2">Liver</tissue>
    </source>
</reference>
<organism evidence="2 3">
    <name type="scientific">Pleurodeles waltl</name>
    <name type="common">Iberian ribbed newt</name>
    <dbReference type="NCBI Taxonomy" id="8319"/>
    <lineage>
        <taxon>Eukaryota</taxon>
        <taxon>Metazoa</taxon>
        <taxon>Chordata</taxon>
        <taxon>Craniata</taxon>
        <taxon>Vertebrata</taxon>
        <taxon>Euteleostomi</taxon>
        <taxon>Amphibia</taxon>
        <taxon>Batrachia</taxon>
        <taxon>Caudata</taxon>
        <taxon>Salamandroidea</taxon>
        <taxon>Salamandridae</taxon>
        <taxon>Pleurodelinae</taxon>
        <taxon>Pleurodeles</taxon>
    </lineage>
</organism>
<feature type="compositionally biased region" description="Basic and acidic residues" evidence="1">
    <location>
        <begin position="19"/>
        <end position="45"/>
    </location>
</feature>
<protein>
    <submittedName>
        <fullName evidence="2">Uncharacterized protein</fullName>
    </submittedName>
</protein>
<name>A0AAV7TBC2_PLEWA</name>
<accession>A0AAV7TBC2</accession>
<evidence type="ECO:0000256" key="1">
    <source>
        <dbReference type="SAM" id="MobiDB-lite"/>
    </source>
</evidence>
<evidence type="ECO:0000313" key="2">
    <source>
        <dbReference type="EMBL" id="KAJ1173868.1"/>
    </source>
</evidence>
<feature type="compositionally biased region" description="Basic and acidic residues" evidence="1">
    <location>
        <begin position="95"/>
        <end position="110"/>
    </location>
</feature>
<sequence length="117" mass="12419">MWTRTRPVRSYEARAALGRGEESRVPVSDSGERRPGCRDRRREACPEGPGWAGPELRGTNSIGQKGGELGARSNDPAAESGGGKPARKAPVGPDRSYEARAELGRSKESRAPMSGSG</sequence>
<dbReference type="Proteomes" id="UP001066276">
    <property type="component" value="Chromosome 4_1"/>
</dbReference>